<keyword evidence="8" id="KW-0472">Membrane</keyword>
<keyword evidence="8" id="KW-0812">Transmembrane</keyword>
<dbReference type="Gene3D" id="3.60.60.10">
    <property type="entry name" value="Penicillin V Acylase, Chain A"/>
    <property type="match status" value="1"/>
</dbReference>
<dbReference type="PANTHER" id="PTHR12994">
    <property type="entry name" value="SECERNIN"/>
    <property type="match status" value="1"/>
</dbReference>
<reference evidence="10 11" key="1">
    <citation type="submission" date="2018-12" db="EMBL/GenBank/DDBJ databases">
        <authorList>
            <consortium name="Pathogen Informatics"/>
        </authorList>
    </citation>
    <scope>NUCLEOTIDE SEQUENCE [LARGE SCALE GENOMIC DNA]</scope>
    <source>
        <strain evidence="10 11">NCTC3166</strain>
    </source>
</reference>
<keyword evidence="7" id="KW-0175">Coiled coil</keyword>
<keyword evidence="9" id="KW-0732">Signal</keyword>
<dbReference type="AlphaFoldDB" id="A0A3S4Q0D9"/>
<evidence type="ECO:0000256" key="6">
    <source>
        <dbReference type="RuleBase" id="RU364089"/>
    </source>
</evidence>
<feature type="chain" id="PRO_5018612527" description="Dipeptidase" evidence="9">
    <location>
        <begin position="26"/>
        <end position="553"/>
    </location>
</feature>
<dbReference type="RefSeq" id="WP_126404620.1">
    <property type="nucleotide sequence ID" value="NZ_LR134266.1"/>
</dbReference>
<dbReference type="GO" id="GO:0006508">
    <property type="term" value="P:proteolysis"/>
    <property type="evidence" value="ECO:0007669"/>
    <property type="project" value="UniProtKB-KW"/>
</dbReference>
<organism evidence="10 11">
    <name type="scientific">Streptococcus viridans</name>
    <dbReference type="NCBI Taxonomy" id="78535"/>
    <lineage>
        <taxon>Bacteria</taxon>
        <taxon>Bacillati</taxon>
        <taxon>Bacillota</taxon>
        <taxon>Bacilli</taxon>
        <taxon>Lactobacillales</taxon>
        <taxon>Streptococcaceae</taxon>
        <taxon>Streptococcus</taxon>
    </lineage>
</organism>
<dbReference type="KEGG" id="svf:NCTC3166_01434"/>
<dbReference type="Proteomes" id="UP000270025">
    <property type="component" value="Chromosome"/>
</dbReference>
<dbReference type="InterPro" id="IPR047804">
    <property type="entry name" value="C69_dipept_A-like"/>
</dbReference>
<protein>
    <recommendedName>
        <fullName evidence="6">Dipeptidase</fullName>
        <ecNumber evidence="6">3.4.-.-</ecNumber>
    </recommendedName>
</protein>
<evidence type="ECO:0000313" key="10">
    <source>
        <dbReference type="EMBL" id="VED67605.1"/>
    </source>
</evidence>
<evidence type="ECO:0000256" key="8">
    <source>
        <dbReference type="SAM" id="Phobius"/>
    </source>
</evidence>
<accession>A0A3S4Q0D9</accession>
<evidence type="ECO:0000256" key="5">
    <source>
        <dbReference type="ARBA" id="ARBA00022997"/>
    </source>
</evidence>
<comment type="catalytic activity">
    <reaction evidence="1">
        <text>an L-aminoacyl-L-amino acid + H2O = 2 an L-alpha-amino acid</text>
        <dbReference type="Rhea" id="RHEA:48940"/>
        <dbReference type="ChEBI" id="CHEBI:15377"/>
        <dbReference type="ChEBI" id="CHEBI:59869"/>
        <dbReference type="ChEBI" id="CHEBI:77460"/>
        <dbReference type="EC" id="3.4.13.19"/>
    </reaction>
</comment>
<dbReference type="GO" id="GO:0070004">
    <property type="term" value="F:cysteine-type exopeptidase activity"/>
    <property type="evidence" value="ECO:0007669"/>
    <property type="project" value="InterPro"/>
</dbReference>
<feature type="transmembrane region" description="Helical" evidence="8">
    <location>
        <begin position="522"/>
        <end position="541"/>
    </location>
</feature>
<evidence type="ECO:0000256" key="1">
    <source>
        <dbReference type="ARBA" id="ARBA00001670"/>
    </source>
</evidence>
<feature type="coiled-coil region" evidence="7">
    <location>
        <begin position="461"/>
        <end position="488"/>
    </location>
</feature>
<evidence type="ECO:0000256" key="9">
    <source>
        <dbReference type="SAM" id="SignalP"/>
    </source>
</evidence>
<name>A0A3S4Q0D9_9STRE</name>
<dbReference type="GO" id="GO:0016805">
    <property type="term" value="F:dipeptidase activity"/>
    <property type="evidence" value="ECO:0007669"/>
    <property type="project" value="UniProtKB-KW"/>
</dbReference>
<evidence type="ECO:0000256" key="7">
    <source>
        <dbReference type="SAM" id="Coils"/>
    </source>
</evidence>
<keyword evidence="8" id="KW-1133">Transmembrane helix</keyword>
<dbReference type="EC" id="3.4.-.-" evidence="6"/>
<dbReference type="NCBIfam" id="NF033678">
    <property type="entry name" value="C69_fam_dipept"/>
    <property type="match status" value="1"/>
</dbReference>
<proteinExistence type="inferred from homology"/>
<feature type="signal peptide" evidence="9">
    <location>
        <begin position="1"/>
        <end position="25"/>
    </location>
</feature>
<keyword evidence="4 6" id="KW-0378">Hydrolase</keyword>
<dbReference type="InterPro" id="IPR005322">
    <property type="entry name" value="Peptidase_C69"/>
</dbReference>
<comment type="similarity">
    <text evidence="2 6">Belongs to the peptidase C69 family.</text>
</comment>
<dbReference type="EMBL" id="LR134266">
    <property type="protein sequence ID" value="VED67605.1"/>
    <property type="molecule type" value="Genomic_DNA"/>
</dbReference>
<keyword evidence="3 6" id="KW-0645">Protease</keyword>
<evidence type="ECO:0000256" key="2">
    <source>
        <dbReference type="ARBA" id="ARBA00007225"/>
    </source>
</evidence>
<dbReference type="PANTHER" id="PTHR12994:SF17">
    <property type="entry name" value="LD30995P"/>
    <property type="match status" value="1"/>
</dbReference>
<gene>
    <name evidence="10" type="primary">pepDA_1</name>
    <name evidence="10" type="ORF">NCTC3166_01434</name>
</gene>
<keyword evidence="11" id="KW-1185">Reference proteome</keyword>
<sequence>MKKRYARSALGLITALFLFAQPVEACTGFIIGKKLTADGNALYGRTEDLEPNHNKNFVVRERTYNKKGDVFEDATNGFKYELPEVSYKYTAVPDVTPEQGVFDEAGFNEHGVSISATVSASANENIQKVDPYVEDGLAESALTTVVLPSVKTAREGVELIAKIVEEKGAAEGNIVTIADKEGIWYMEILSGHQYVAILFPEDRYAVFPNTFFLGHVDFSDKERTIASKDVEKVARDAGTYKEIDGQFHVSQSYNPPLHEADRSRVWSGIKSLDPEADVNYDDEYFDLMHTTDRKLTLRDAMNLQRNRLEGTDFKPQDQMELDGKGIPEKGKFDEVYKYPISNPNVMEAHIFQLKDNVPDSAGGGTMWLAMGSPRNAPYLPYYGNITNTYQAYQELGTAYNPQSWYWTMSRINDLVAKYPDLFGDGAIRTEMERLESQWMAEQEISDQEQIALASQPEQASLKATEKSMTRAQKTFDRLQEIRQEAEEKVIAQYGQGAIDDLTDEEDANQEEEINLVPFDYDFVITIGLALVTVLGLGVYFIQSKKAKGGKKDE</sequence>
<evidence type="ECO:0000313" key="11">
    <source>
        <dbReference type="Proteomes" id="UP000270025"/>
    </source>
</evidence>
<keyword evidence="5 6" id="KW-0224">Dipeptidase</keyword>
<dbReference type="Pfam" id="PF03577">
    <property type="entry name" value="Peptidase_C69"/>
    <property type="match status" value="1"/>
</dbReference>
<evidence type="ECO:0000256" key="4">
    <source>
        <dbReference type="ARBA" id="ARBA00022801"/>
    </source>
</evidence>
<evidence type="ECO:0000256" key="3">
    <source>
        <dbReference type="ARBA" id="ARBA00022670"/>
    </source>
</evidence>